<feature type="signal peptide" evidence="1">
    <location>
        <begin position="1"/>
        <end position="19"/>
    </location>
</feature>
<proteinExistence type="predicted"/>
<dbReference type="OrthoDB" id="5837878at2759"/>
<sequence>MGKLVLLFICIMCFCLVDAGESTFRHYAVDDLLFVRRNAYSVPKKQTPEPTSDRVKRDADCPNGAPRDVVAIFTNSVAINMKWDCDLETKATQLVKLCTVDNTGAGKGSLKFSFELSAEGDAKSALVGQQKALQLAASNLNSKDQSGTKYQKIGCGFVSCQTRLDVLCLYS</sequence>
<comment type="caution">
    <text evidence="2">The sequence shown here is derived from an EMBL/GenBank/DDBJ whole genome shotgun (WGS) entry which is preliminary data.</text>
</comment>
<feature type="chain" id="PRO_5035792348" description="SCP domain-containing protein" evidence="1">
    <location>
        <begin position="20"/>
        <end position="171"/>
    </location>
</feature>
<evidence type="ECO:0000256" key="1">
    <source>
        <dbReference type="SAM" id="SignalP"/>
    </source>
</evidence>
<reference evidence="2" key="1">
    <citation type="submission" date="2020-10" db="EMBL/GenBank/DDBJ databases">
        <authorList>
            <person name="Kikuchi T."/>
        </authorList>
    </citation>
    <scope>NUCLEOTIDE SEQUENCE</scope>
    <source>
        <strain evidence="2">NKZ352</strain>
    </source>
</reference>
<keyword evidence="1" id="KW-0732">Signal</keyword>
<accession>A0A8S1GQW6</accession>
<keyword evidence="3" id="KW-1185">Reference proteome</keyword>
<dbReference type="EMBL" id="CAJGYM010000002">
    <property type="protein sequence ID" value="CAD6185128.1"/>
    <property type="molecule type" value="Genomic_DNA"/>
</dbReference>
<evidence type="ECO:0000313" key="2">
    <source>
        <dbReference type="EMBL" id="CAD6185128.1"/>
    </source>
</evidence>
<dbReference type="InterPro" id="IPR035940">
    <property type="entry name" value="CAP_sf"/>
</dbReference>
<dbReference type="AlphaFoldDB" id="A0A8S1GQW6"/>
<dbReference type="Proteomes" id="UP000835052">
    <property type="component" value="Unassembled WGS sequence"/>
</dbReference>
<name>A0A8S1GQW6_9PELO</name>
<evidence type="ECO:0008006" key="4">
    <source>
        <dbReference type="Google" id="ProtNLM"/>
    </source>
</evidence>
<gene>
    <name evidence="2" type="ORF">CAUJ_LOCUS1047</name>
</gene>
<dbReference type="Gene3D" id="3.40.33.10">
    <property type="entry name" value="CAP"/>
    <property type="match status" value="1"/>
</dbReference>
<evidence type="ECO:0000313" key="3">
    <source>
        <dbReference type="Proteomes" id="UP000835052"/>
    </source>
</evidence>
<protein>
    <recommendedName>
        <fullName evidence="4">SCP domain-containing protein</fullName>
    </recommendedName>
</protein>
<organism evidence="2 3">
    <name type="scientific">Caenorhabditis auriculariae</name>
    <dbReference type="NCBI Taxonomy" id="2777116"/>
    <lineage>
        <taxon>Eukaryota</taxon>
        <taxon>Metazoa</taxon>
        <taxon>Ecdysozoa</taxon>
        <taxon>Nematoda</taxon>
        <taxon>Chromadorea</taxon>
        <taxon>Rhabditida</taxon>
        <taxon>Rhabditina</taxon>
        <taxon>Rhabditomorpha</taxon>
        <taxon>Rhabditoidea</taxon>
        <taxon>Rhabditidae</taxon>
        <taxon>Peloderinae</taxon>
        <taxon>Caenorhabditis</taxon>
    </lineage>
</organism>